<dbReference type="Proteomes" id="UP000183487">
    <property type="component" value="Unassembled WGS sequence"/>
</dbReference>
<sequence>MRQQFRGFLKRSAFVFAMAGFVVISACSKKEAAAPEPRPVVALAVHADGNSMQAASLPGEIQARYSTPLSFRVNGKIIERRVRLGDVVKAGQVVAQLDPADAQKNAASSQAQLDAAQHGLVFAKQQLDRDQAQAKENLISQAQLEQTTNAYASALAQRDQAQQQVALSKNQLQYTSLVVGHDGVITGEQADTGQNVSAGQAVYNLAWSGDVDVICDVPESALASFAIGQSANVTLAALPGRKFMARVRELSPAADPQSRTYRARLTLLQPGPDVRLGMTADIAPISSPSSSNGQADQHGSFTLPVTALFHQGQQPAVWIVRANDNALELRRVTVVRYTERTVVVSQGLSDGERVVLQGVHTVSAGEKVRVIAPLHPEDFAS</sequence>
<evidence type="ECO:0000256" key="1">
    <source>
        <dbReference type="ARBA" id="ARBA00004196"/>
    </source>
</evidence>
<protein>
    <submittedName>
        <fullName evidence="9">RND family efflux transporter, MFP subunit</fullName>
    </submittedName>
</protein>
<dbReference type="Gene3D" id="2.40.30.170">
    <property type="match status" value="1"/>
</dbReference>
<dbReference type="InterPro" id="IPR006143">
    <property type="entry name" value="RND_pump_MFP"/>
</dbReference>
<feature type="coiled-coil region" evidence="4">
    <location>
        <begin position="144"/>
        <end position="171"/>
    </location>
</feature>
<dbReference type="NCBIfam" id="TIGR01730">
    <property type="entry name" value="RND_mfp"/>
    <property type="match status" value="1"/>
</dbReference>
<dbReference type="OrthoDB" id="9806939at2"/>
<dbReference type="GO" id="GO:0015562">
    <property type="term" value="F:efflux transmembrane transporter activity"/>
    <property type="evidence" value="ECO:0007669"/>
    <property type="project" value="TreeGrafter"/>
</dbReference>
<feature type="chain" id="PRO_5010183425" evidence="5">
    <location>
        <begin position="27"/>
        <end position="381"/>
    </location>
</feature>
<accession>A0A1H1CAH4</accession>
<organism evidence="9 10">
    <name type="scientific">Paraburkholderia fungorum</name>
    <dbReference type="NCBI Taxonomy" id="134537"/>
    <lineage>
        <taxon>Bacteria</taxon>
        <taxon>Pseudomonadati</taxon>
        <taxon>Pseudomonadota</taxon>
        <taxon>Betaproteobacteria</taxon>
        <taxon>Burkholderiales</taxon>
        <taxon>Burkholderiaceae</taxon>
        <taxon>Paraburkholderia</taxon>
    </lineage>
</organism>
<dbReference type="Pfam" id="PF25954">
    <property type="entry name" value="Beta-barrel_RND_2"/>
    <property type="match status" value="1"/>
</dbReference>
<comment type="similarity">
    <text evidence="2">Belongs to the membrane fusion protein (MFP) (TC 8.A.1) family.</text>
</comment>
<dbReference type="SUPFAM" id="SSF111369">
    <property type="entry name" value="HlyD-like secretion proteins"/>
    <property type="match status" value="1"/>
</dbReference>
<dbReference type="PANTHER" id="PTHR30469">
    <property type="entry name" value="MULTIDRUG RESISTANCE PROTEIN MDTA"/>
    <property type="match status" value="1"/>
</dbReference>
<keyword evidence="4" id="KW-0175">Coiled coil</keyword>
<evidence type="ECO:0000259" key="6">
    <source>
        <dbReference type="Pfam" id="PF25917"/>
    </source>
</evidence>
<dbReference type="PANTHER" id="PTHR30469:SF15">
    <property type="entry name" value="HLYD FAMILY OF SECRETION PROTEINS"/>
    <property type="match status" value="1"/>
</dbReference>
<feature type="domain" description="CusB-like beta-barrel" evidence="7">
    <location>
        <begin position="213"/>
        <end position="282"/>
    </location>
</feature>
<dbReference type="Gene3D" id="2.40.50.100">
    <property type="match status" value="1"/>
</dbReference>
<proteinExistence type="inferred from homology"/>
<evidence type="ECO:0000256" key="5">
    <source>
        <dbReference type="SAM" id="SignalP"/>
    </source>
</evidence>
<gene>
    <name evidence="9" type="ORF">SAMN05443245_2057</name>
</gene>
<reference evidence="10" key="1">
    <citation type="submission" date="2016-10" db="EMBL/GenBank/DDBJ databases">
        <authorList>
            <person name="Varghese N."/>
        </authorList>
    </citation>
    <scope>NUCLEOTIDE SEQUENCE [LARGE SCALE GENOMIC DNA]</scope>
    <source>
        <strain evidence="10">GAS106B</strain>
    </source>
</reference>
<evidence type="ECO:0000313" key="9">
    <source>
        <dbReference type="EMBL" id="SDQ61172.1"/>
    </source>
</evidence>
<keyword evidence="5" id="KW-0732">Signal</keyword>
<dbReference type="Gene3D" id="2.40.420.20">
    <property type="match status" value="1"/>
</dbReference>
<dbReference type="EMBL" id="FNKP01000001">
    <property type="protein sequence ID" value="SDQ61172.1"/>
    <property type="molecule type" value="Genomic_DNA"/>
</dbReference>
<evidence type="ECO:0000313" key="10">
    <source>
        <dbReference type="Proteomes" id="UP000183487"/>
    </source>
</evidence>
<feature type="signal peptide" evidence="5">
    <location>
        <begin position="1"/>
        <end position="26"/>
    </location>
</feature>
<dbReference type="Pfam" id="PF25967">
    <property type="entry name" value="RND-MFP_C"/>
    <property type="match status" value="1"/>
</dbReference>
<evidence type="ECO:0000256" key="2">
    <source>
        <dbReference type="ARBA" id="ARBA00009477"/>
    </source>
</evidence>
<dbReference type="AlphaFoldDB" id="A0A1H1CAH4"/>
<feature type="domain" description="Multidrug resistance protein MdtA-like barrel-sandwich hybrid" evidence="6">
    <location>
        <begin position="72"/>
        <end position="203"/>
    </location>
</feature>
<name>A0A1H1CAH4_9BURK</name>
<evidence type="ECO:0000259" key="8">
    <source>
        <dbReference type="Pfam" id="PF25967"/>
    </source>
</evidence>
<dbReference type="Gene3D" id="1.10.287.470">
    <property type="entry name" value="Helix hairpin bin"/>
    <property type="match status" value="1"/>
</dbReference>
<dbReference type="InterPro" id="IPR058627">
    <property type="entry name" value="MdtA-like_C"/>
</dbReference>
<evidence type="ECO:0000256" key="3">
    <source>
        <dbReference type="ARBA" id="ARBA00022448"/>
    </source>
</evidence>
<dbReference type="InterPro" id="IPR058792">
    <property type="entry name" value="Beta-barrel_RND_2"/>
</dbReference>
<keyword evidence="10" id="KW-1185">Reference proteome</keyword>
<keyword evidence="3" id="KW-0813">Transport</keyword>
<dbReference type="Pfam" id="PF25917">
    <property type="entry name" value="BSH_RND"/>
    <property type="match status" value="1"/>
</dbReference>
<comment type="subcellular location">
    <subcellularLocation>
        <location evidence="1">Cell envelope</location>
    </subcellularLocation>
</comment>
<dbReference type="RefSeq" id="WP_074764182.1">
    <property type="nucleotide sequence ID" value="NZ_FNKP01000001.1"/>
</dbReference>
<dbReference type="InterPro" id="IPR058625">
    <property type="entry name" value="MdtA-like_BSH"/>
</dbReference>
<dbReference type="GO" id="GO:1990281">
    <property type="term" value="C:efflux pump complex"/>
    <property type="evidence" value="ECO:0007669"/>
    <property type="project" value="TreeGrafter"/>
</dbReference>
<evidence type="ECO:0000259" key="7">
    <source>
        <dbReference type="Pfam" id="PF25954"/>
    </source>
</evidence>
<evidence type="ECO:0000256" key="4">
    <source>
        <dbReference type="SAM" id="Coils"/>
    </source>
</evidence>
<feature type="domain" description="Multidrug resistance protein MdtA-like C-terminal permuted SH3" evidence="8">
    <location>
        <begin position="304"/>
        <end position="359"/>
    </location>
</feature>
<dbReference type="PROSITE" id="PS51257">
    <property type="entry name" value="PROKAR_LIPOPROTEIN"/>
    <property type="match status" value="1"/>
</dbReference>